<dbReference type="InterPro" id="IPR045653">
    <property type="entry name" value="DUF6396"/>
</dbReference>
<evidence type="ECO:0000259" key="2">
    <source>
        <dbReference type="Pfam" id="PF19933"/>
    </source>
</evidence>
<dbReference type="InterPro" id="IPR006597">
    <property type="entry name" value="Sel1-like"/>
</dbReference>
<dbReference type="Pfam" id="PF19933">
    <property type="entry name" value="DUF6396"/>
    <property type="match status" value="1"/>
</dbReference>
<evidence type="ECO:0000256" key="1">
    <source>
        <dbReference type="SAM" id="SignalP"/>
    </source>
</evidence>
<feature type="chain" id="PRO_5019061033" evidence="1">
    <location>
        <begin position="26"/>
        <end position="439"/>
    </location>
</feature>
<proteinExistence type="predicted"/>
<gene>
    <name evidence="3" type="ORF">D6C13_08250</name>
</gene>
<dbReference type="SMART" id="SM00671">
    <property type="entry name" value="SEL1"/>
    <property type="match status" value="1"/>
</dbReference>
<feature type="signal peptide" evidence="1">
    <location>
        <begin position="1"/>
        <end position="25"/>
    </location>
</feature>
<evidence type="ECO:0000313" key="3">
    <source>
        <dbReference type="EMBL" id="RJT45072.1"/>
    </source>
</evidence>
<dbReference type="Proteomes" id="UP000284908">
    <property type="component" value="Unassembled WGS sequence"/>
</dbReference>
<sequence>MVRCIKGNANPKFRRWALLSCLLLAACDQSSIQTTVSEEPALNPLSDINANLAFTCKHETIPAGSADTDVLFKYARWLQKNNQLKQDPAVDTETERLYRIAAENGHYKATINLQNGSLRGQFSLTAAEHLRFSHQLIKANVATGYYFTAIYLQNGVAGLKQDAELALRYYRKAADEGNPQAQAYVGEKLAPGNMAPDISQQMRYCAAEQGEGMAARYLGVTLQSEELFKQAIEVFQLGVAAGDENAASFLFNGFAGPEPTNTLYYLGQQKDPERARRYKAILKILSDYSYAHPTVPEINDIVPLPPAPLPAWDGKLKWLEEREANIPPTKPSEALIEKLAKDKQLNPETGRPLPTSPDFDKSASVNLLCKTGEACPKSGYWQIAWLPHEGISQNAIIAFREGDIMPTDRVEICRSRPWPLSDKLFHQDQHVDWRFVGEA</sequence>
<dbReference type="Pfam" id="PF08238">
    <property type="entry name" value="Sel1"/>
    <property type="match status" value="1"/>
</dbReference>
<dbReference type="PROSITE" id="PS51257">
    <property type="entry name" value="PROKAR_LIPOPROTEIN"/>
    <property type="match status" value="1"/>
</dbReference>
<comment type="caution">
    <text evidence="3">The sequence shown here is derived from an EMBL/GenBank/DDBJ whole genome shotgun (WGS) entry which is preliminary data.</text>
</comment>
<dbReference type="Gene3D" id="1.25.40.10">
    <property type="entry name" value="Tetratricopeptide repeat domain"/>
    <property type="match status" value="1"/>
</dbReference>
<dbReference type="AlphaFoldDB" id="A0A419NAJ2"/>
<dbReference type="InterPro" id="IPR011990">
    <property type="entry name" value="TPR-like_helical_dom_sf"/>
</dbReference>
<dbReference type="EMBL" id="RAHH01000008">
    <property type="protein sequence ID" value="RJT45072.1"/>
    <property type="molecule type" value="Genomic_DNA"/>
</dbReference>
<organism evidence="3 4">
    <name type="scientific">Rahnella woolbedingensis</name>
    <dbReference type="NCBI Taxonomy" id="1510574"/>
    <lineage>
        <taxon>Bacteria</taxon>
        <taxon>Pseudomonadati</taxon>
        <taxon>Pseudomonadota</taxon>
        <taxon>Gammaproteobacteria</taxon>
        <taxon>Enterobacterales</taxon>
        <taxon>Yersiniaceae</taxon>
        <taxon>Rahnella</taxon>
    </lineage>
</organism>
<accession>A0A419NAJ2</accession>
<keyword evidence="4" id="KW-1185">Reference proteome</keyword>
<evidence type="ECO:0000313" key="4">
    <source>
        <dbReference type="Proteomes" id="UP000284908"/>
    </source>
</evidence>
<name>A0A419NAJ2_9GAMM</name>
<reference evidence="3 4" key="1">
    <citation type="submission" date="2018-09" db="EMBL/GenBank/DDBJ databases">
        <authorList>
            <person name="Le Fleche-Mateos A."/>
        </authorList>
    </citation>
    <scope>NUCLEOTIDE SEQUENCE [LARGE SCALE GENOMIC DNA]</scope>
    <source>
        <strain evidence="3 4">DSM 27399</strain>
    </source>
</reference>
<dbReference type="SUPFAM" id="SSF81901">
    <property type="entry name" value="HCP-like"/>
    <property type="match status" value="1"/>
</dbReference>
<feature type="domain" description="DUF6396" evidence="2">
    <location>
        <begin position="246"/>
        <end position="353"/>
    </location>
</feature>
<keyword evidence="1" id="KW-0732">Signal</keyword>
<protein>
    <submittedName>
        <fullName evidence="3">Sel1 repeat family protein</fullName>
    </submittedName>
</protein>
<dbReference type="OrthoDB" id="6555376at2"/>